<feature type="region of interest" description="Disordered" evidence="1">
    <location>
        <begin position="1"/>
        <end position="74"/>
    </location>
</feature>
<gene>
    <name evidence="2" type="ORF">IW261DRAFT_361600</name>
</gene>
<keyword evidence="3" id="KW-1185">Reference proteome</keyword>
<comment type="caution">
    <text evidence="2">The sequence shown here is derived from an EMBL/GenBank/DDBJ whole genome shotgun (WGS) entry which is preliminary data.</text>
</comment>
<dbReference type="EMBL" id="JAUEPR010000002">
    <property type="protein sequence ID" value="KAK0488629.1"/>
    <property type="molecule type" value="Genomic_DNA"/>
</dbReference>
<protein>
    <submittedName>
        <fullName evidence="2">Uncharacterized protein</fullName>
    </submittedName>
</protein>
<sequence>MNEHKKGMCPSRTRQRHPFVSPSTVHRAHTTPCAPFTQGTKSYSGISTEAHSIPTEGQIARSRSGKEIRTASKGMCPSRTRQRHLFVSPSTVHRAHPTPCTPSTQGAESCSGISTEAYSVATQGQIARSRSGKELRTASIESGKCRERIEGGFGVPCIGRVEKKIPHTQSFVYRDSNPRVPAIHLGQGRLRNRRGSFHLVEFTSRLHVSVFEPVYTFIQSRVVYIGNRTFQIQRRGPPSLFDIQSKPSAPYSR</sequence>
<dbReference type="Proteomes" id="UP001175227">
    <property type="component" value="Unassembled WGS sequence"/>
</dbReference>
<evidence type="ECO:0000256" key="1">
    <source>
        <dbReference type="SAM" id="MobiDB-lite"/>
    </source>
</evidence>
<evidence type="ECO:0000313" key="3">
    <source>
        <dbReference type="Proteomes" id="UP001175227"/>
    </source>
</evidence>
<evidence type="ECO:0000313" key="2">
    <source>
        <dbReference type="EMBL" id="KAK0488629.1"/>
    </source>
</evidence>
<organism evidence="2 3">
    <name type="scientific">Armillaria novae-zelandiae</name>
    <dbReference type="NCBI Taxonomy" id="153914"/>
    <lineage>
        <taxon>Eukaryota</taxon>
        <taxon>Fungi</taxon>
        <taxon>Dikarya</taxon>
        <taxon>Basidiomycota</taxon>
        <taxon>Agaricomycotina</taxon>
        <taxon>Agaricomycetes</taxon>
        <taxon>Agaricomycetidae</taxon>
        <taxon>Agaricales</taxon>
        <taxon>Marasmiineae</taxon>
        <taxon>Physalacriaceae</taxon>
        <taxon>Armillaria</taxon>
    </lineage>
</organism>
<dbReference type="AlphaFoldDB" id="A0AA39PS26"/>
<name>A0AA39PS26_9AGAR</name>
<proteinExistence type="predicted"/>
<feature type="compositionally biased region" description="Polar residues" evidence="1">
    <location>
        <begin position="37"/>
        <end position="50"/>
    </location>
</feature>
<accession>A0AA39PS26</accession>
<reference evidence="2" key="1">
    <citation type="submission" date="2023-06" db="EMBL/GenBank/DDBJ databases">
        <authorList>
            <consortium name="Lawrence Berkeley National Laboratory"/>
            <person name="Ahrendt S."/>
            <person name="Sahu N."/>
            <person name="Indic B."/>
            <person name="Wong-Bajracharya J."/>
            <person name="Merenyi Z."/>
            <person name="Ke H.-M."/>
            <person name="Monk M."/>
            <person name="Kocsube S."/>
            <person name="Drula E."/>
            <person name="Lipzen A."/>
            <person name="Balint B."/>
            <person name="Henrissat B."/>
            <person name="Andreopoulos B."/>
            <person name="Martin F.M."/>
            <person name="Harder C.B."/>
            <person name="Rigling D."/>
            <person name="Ford K.L."/>
            <person name="Foster G.D."/>
            <person name="Pangilinan J."/>
            <person name="Papanicolaou A."/>
            <person name="Barry K."/>
            <person name="LaButti K."/>
            <person name="Viragh M."/>
            <person name="Koriabine M."/>
            <person name="Yan M."/>
            <person name="Riley R."/>
            <person name="Champramary S."/>
            <person name="Plett K.L."/>
            <person name="Tsai I.J."/>
            <person name="Slot J."/>
            <person name="Sipos G."/>
            <person name="Plett J."/>
            <person name="Nagy L.G."/>
            <person name="Grigoriev I.V."/>
        </authorList>
    </citation>
    <scope>NUCLEOTIDE SEQUENCE</scope>
    <source>
        <strain evidence="2">ICMP 16352</strain>
    </source>
</reference>